<protein>
    <submittedName>
        <fullName evidence="1">Uncharacterized protein</fullName>
    </submittedName>
</protein>
<evidence type="ECO:0000313" key="1">
    <source>
        <dbReference type="EMBL" id="KAG7440954.1"/>
    </source>
</evidence>
<reference evidence="1" key="1">
    <citation type="submission" date="2020-11" db="EMBL/GenBank/DDBJ databases">
        <title>Adaptations for nitrogen fixation in a non-lichenized fungal sporocarp promotes dispersal by wood-feeding termites.</title>
        <authorList>
            <consortium name="DOE Joint Genome Institute"/>
            <person name="Koch R.A."/>
            <person name="Yoon G."/>
            <person name="Arayal U."/>
            <person name="Lail K."/>
            <person name="Amirebrahimi M."/>
            <person name="Labutti K."/>
            <person name="Lipzen A."/>
            <person name="Riley R."/>
            <person name="Barry K."/>
            <person name="Henrissat B."/>
            <person name="Grigoriev I.V."/>
            <person name="Herr J.R."/>
            <person name="Aime M.C."/>
        </authorList>
    </citation>
    <scope>NUCLEOTIDE SEQUENCE</scope>
    <source>
        <strain evidence="1">MCA 3950</strain>
    </source>
</reference>
<sequence>MAHTSKAYVYLRFCGPQNCVPFPGDPPDRVFSFLCTVFQTRIPPKSLVYPRFQVGPGMETLEESSEFFFQRKCRDWPPHLLGYCVATLPVTNDVYAGILSDLRSTLSLPPILRPSVVLQSSSSSSLMSQYESDPSVTVHPYAQLFRGSPSSPDLPNGARGTSFFVLSYPCITAKNPDILYRSREPHTSSRFSSELLNVDPTQGLRDMRLRKFPRV</sequence>
<gene>
    <name evidence="1" type="ORF">BT62DRAFT_1012175</name>
</gene>
<evidence type="ECO:0000313" key="2">
    <source>
        <dbReference type="Proteomes" id="UP000812287"/>
    </source>
</evidence>
<keyword evidence="2" id="KW-1185">Reference proteome</keyword>
<dbReference type="AlphaFoldDB" id="A0A9P7VJ84"/>
<proteinExistence type="predicted"/>
<dbReference type="EMBL" id="MU250565">
    <property type="protein sequence ID" value="KAG7440954.1"/>
    <property type="molecule type" value="Genomic_DNA"/>
</dbReference>
<name>A0A9P7VJ84_9AGAR</name>
<accession>A0A9P7VJ84</accession>
<dbReference type="GeneID" id="66100183"/>
<comment type="caution">
    <text evidence="1">The sequence shown here is derived from an EMBL/GenBank/DDBJ whole genome shotgun (WGS) entry which is preliminary data.</text>
</comment>
<dbReference type="Proteomes" id="UP000812287">
    <property type="component" value="Unassembled WGS sequence"/>
</dbReference>
<dbReference type="RefSeq" id="XP_043034454.1">
    <property type="nucleotide sequence ID" value="XM_043177896.1"/>
</dbReference>
<organism evidence="1 2">
    <name type="scientific">Guyanagaster necrorhizus</name>
    <dbReference type="NCBI Taxonomy" id="856835"/>
    <lineage>
        <taxon>Eukaryota</taxon>
        <taxon>Fungi</taxon>
        <taxon>Dikarya</taxon>
        <taxon>Basidiomycota</taxon>
        <taxon>Agaricomycotina</taxon>
        <taxon>Agaricomycetes</taxon>
        <taxon>Agaricomycetidae</taxon>
        <taxon>Agaricales</taxon>
        <taxon>Marasmiineae</taxon>
        <taxon>Physalacriaceae</taxon>
        <taxon>Guyanagaster</taxon>
    </lineage>
</organism>